<protein>
    <recommendedName>
        <fullName evidence="3">Transposase</fullName>
    </recommendedName>
</protein>
<dbReference type="EMBL" id="AOCK01000002">
    <property type="protein sequence ID" value="EMQ99559.1"/>
    <property type="molecule type" value="Genomic_DNA"/>
</dbReference>
<accession>M7NCL2</accession>
<dbReference type="Proteomes" id="UP000012015">
    <property type="component" value="Unassembled WGS sequence"/>
</dbReference>
<dbReference type="RefSeq" id="WP_007269866.1">
    <property type="nucleotide sequence ID" value="NZ_AOCK01000002.1"/>
</dbReference>
<comment type="caution">
    <text evidence="1">The sequence shown here is derived from an EMBL/GenBank/DDBJ whole genome shotgun (WGS) entry which is preliminary data.</text>
</comment>
<evidence type="ECO:0000313" key="1">
    <source>
        <dbReference type="EMBL" id="EMQ99559.1"/>
    </source>
</evidence>
<name>M7NCL2_9MICC</name>
<dbReference type="AlphaFoldDB" id="M7NCL2"/>
<reference evidence="1 2" key="1">
    <citation type="journal article" date="2013" name="Genome Announc.">
        <title>Draft Genome Sequence of Arthrobacter gangotriensis Strain Lz1yT, Isolated from a Penguin Rookery Soil Sample Collected in Antarctica, near the Indian Station Dakshin Gangotri.</title>
        <authorList>
            <person name="Shivaji S."/>
            <person name="Ara S."/>
            <person name="Bandi S."/>
            <person name="Singh A."/>
            <person name="Kumar Pinnaka A."/>
        </authorList>
    </citation>
    <scope>NUCLEOTIDE SEQUENCE [LARGE SCALE GENOMIC DNA]</scope>
    <source>
        <strain evidence="1 2">Lz1y</strain>
    </source>
</reference>
<organism evidence="1 2">
    <name type="scientific">Paeniglutamicibacter gangotriensis Lz1y</name>
    <dbReference type="NCBI Taxonomy" id="1276920"/>
    <lineage>
        <taxon>Bacteria</taxon>
        <taxon>Bacillati</taxon>
        <taxon>Actinomycetota</taxon>
        <taxon>Actinomycetes</taxon>
        <taxon>Micrococcales</taxon>
        <taxon>Micrococcaceae</taxon>
        <taxon>Paeniglutamicibacter</taxon>
    </lineage>
</organism>
<dbReference type="PATRIC" id="fig|1276920.7.peg.661"/>
<keyword evidence="2" id="KW-1185">Reference proteome</keyword>
<proteinExistence type="predicted"/>
<sequence>MGSAPVAVGGPKPRSYTQADKNRFFDALERWGSVTKAARDIGIPRPTGYDWARAAGFSAGNTKR</sequence>
<evidence type="ECO:0000313" key="2">
    <source>
        <dbReference type="Proteomes" id="UP000012015"/>
    </source>
</evidence>
<dbReference type="STRING" id="1276920.ADIAG_00659"/>
<gene>
    <name evidence="1" type="ORF">ADIAG_00659</name>
</gene>
<evidence type="ECO:0008006" key="3">
    <source>
        <dbReference type="Google" id="ProtNLM"/>
    </source>
</evidence>